<dbReference type="InterPro" id="IPR011989">
    <property type="entry name" value="ARM-like"/>
</dbReference>
<evidence type="ECO:0000256" key="3">
    <source>
        <dbReference type="ARBA" id="ARBA00022927"/>
    </source>
</evidence>
<dbReference type="GO" id="GO:0006606">
    <property type="term" value="P:protein import into nucleus"/>
    <property type="evidence" value="ECO:0007669"/>
    <property type="project" value="TreeGrafter"/>
</dbReference>
<dbReference type="AlphaFoldDB" id="A0AAV0AU37"/>
<dbReference type="PANTHER" id="PTHR10997">
    <property type="entry name" value="IMPORTIN-7, 8, 11"/>
    <property type="match status" value="1"/>
</dbReference>
<keyword evidence="5" id="KW-1185">Reference proteome</keyword>
<evidence type="ECO:0000313" key="5">
    <source>
        <dbReference type="Proteomes" id="UP001153365"/>
    </source>
</evidence>
<organism evidence="4 5">
    <name type="scientific">Phakopsora pachyrhizi</name>
    <name type="common">Asian soybean rust disease fungus</name>
    <dbReference type="NCBI Taxonomy" id="170000"/>
    <lineage>
        <taxon>Eukaryota</taxon>
        <taxon>Fungi</taxon>
        <taxon>Dikarya</taxon>
        <taxon>Basidiomycota</taxon>
        <taxon>Pucciniomycotina</taxon>
        <taxon>Pucciniomycetes</taxon>
        <taxon>Pucciniales</taxon>
        <taxon>Phakopsoraceae</taxon>
        <taxon>Phakopsora</taxon>
    </lineage>
</organism>
<name>A0AAV0AU37_PHAPC</name>
<dbReference type="SUPFAM" id="SSF48371">
    <property type="entry name" value="ARM repeat"/>
    <property type="match status" value="1"/>
</dbReference>
<comment type="subcellular location">
    <subcellularLocation>
        <location evidence="1">Cytoplasm</location>
    </subcellularLocation>
</comment>
<dbReference type="InterPro" id="IPR016024">
    <property type="entry name" value="ARM-type_fold"/>
</dbReference>
<proteinExistence type="predicted"/>
<dbReference type="Proteomes" id="UP001153365">
    <property type="component" value="Unassembled WGS sequence"/>
</dbReference>
<accession>A0AAV0AU37</accession>
<dbReference type="GO" id="GO:0005635">
    <property type="term" value="C:nuclear envelope"/>
    <property type="evidence" value="ECO:0007669"/>
    <property type="project" value="TreeGrafter"/>
</dbReference>
<dbReference type="GO" id="GO:0005829">
    <property type="term" value="C:cytosol"/>
    <property type="evidence" value="ECO:0007669"/>
    <property type="project" value="TreeGrafter"/>
</dbReference>
<evidence type="ECO:0000256" key="2">
    <source>
        <dbReference type="ARBA" id="ARBA00022490"/>
    </source>
</evidence>
<comment type="caution">
    <text evidence="4">The sequence shown here is derived from an EMBL/GenBank/DDBJ whole genome shotgun (WGS) entry which is preliminary data.</text>
</comment>
<keyword evidence="2" id="KW-0963">Cytoplasm</keyword>
<sequence length="254" mass="28560">MSILQTLQWLVVGLEGKAEVLNKAITTKQWSLFEIIYDFHKTTGPDLISENLPVLNNFISYVSELESSDQVISCKLADSMLLCLGPRVDQLIPIFLGHTMKIIHRGITNVEPVITKPLLMHLLEVVLNLIYHNPRLTIILLVKNGWSNGFFGEWFSRLDCFKRTDDKKLTVLPICSILGAGFKEGGDCLFVQSSGGQLLIGALKLFQNLPQSIKRLYELEMEYSNNDSDGSVDEDDFGIGTLEGLVIRERTEED</sequence>
<reference evidence="4" key="1">
    <citation type="submission" date="2022-06" db="EMBL/GenBank/DDBJ databases">
        <authorList>
            <consortium name="SYNGENTA / RWTH Aachen University"/>
        </authorList>
    </citation>
    <scope>NUCLEOTIDE SEQUENCE</scope>
</reference>
<dbReference type="Gene3D" id="1.25.10.10">
    <property type="entry name" value="Leucine-rich Repeat Variant"/>
    <property type="match status" value="1"/>
</dbReference>
<protein>
    <submittedName>
        <fullName evidence="4">Uncharacterized protein</fullName>
    </submittedName>
</protein>
<dbReference type="PANTHER" id="PTHR10997:SF18">
    <property type="entry name" value="D-IMPORTIN 7_RANBP7"/>
    <property type="match status" value="1"/>
</dbReference>
<keyword evidence="3" id="KW-0813">Transport</keyword>
<gene>
    <name evidence="4" type="ORF">PPACK8108_LOCUS8095</name>
</gene>
<dbReference type="EMBL" id="CALTRL010001637">
    <property type="protein sequence ID" value="CAH7673218.1"/>
    <property type="molecule type" value="Genomic_DNA"/>
</dbReference>
<evidence type="ECO:0000313" key="4">
    <source>
        <dbReference type="EMBL" id="CAH7673218.1"/>
    </source>
</evidence>
<keyword evidence="3" id="KW-0653">Protein transport</keyword>
<evidence type="ECO:0000256" key="1">
    <source>
        <dbReference type="ARBA" id="ARBA00004496"/>
    </source>
</evidence>